<dbReference type="Proteomes" id="UP000608420">
    <property type="component" value="Unassembled WGS sequence"/>
</dbReference>
<evidence type="ECO:0000313" key="2">
    <source>
        <dbReference type="Proteomes" id="UP000608420"/>
    </source>
</evidence>
<dbReference type="EMBL" id="BMIW01000009">
    <property type="protein sequence ID" value="GGF95965.1"/>
    <property type="molecule type" value="Genomic_DNA"/>
</dbReference>
<organism evidence="1 2">
    <name type="scientific">Paenibacillus aceti</name>
    <dbReference type="NCBI Taxonomy" id="1820010"/>
    <lineage>
        <taxon>Bacteria</taxon>
        <taxon>Bacillati</taxon>
        <taxon>Bacillota</taxon>
        <taxon>Bacilli</taxon>
        <taxon>Bacillales</taxon>
        <taxon>Paenibacillaceae</taxon>
        <taxon>Paenibacillus</taxon>
    </lineage>
</organism>
<evidence type="ECO:0000313" key="1">
    <source>
        <dbReference type="EMBL" id="GGF95965.1"/>
    </source>
</evidence>
<comment type="caution">
    <text evidence="1">The sequence shown here is derived from an EMBL/GenBank/DDBJ whole genome shotgun (WGS) entry which is preliminary data.</text>
</comment>
<name>A0ABQ1VTP7_9BACL</name>
<proteinExistence type="predicted"/>
<reference evidence="2" key="1">
    <citation type="journal article" date="2019" name="Int. J. Syst. Evol. Microbiol.">
        <title>The Global Catalogue of Microorganisms (GCM) 10K type strain sequencing project: providing services to taxonomists for standard genome sequencing and annotation.</title>
        <authorList>
            <consortium name="The Broad Institute Genomics Platform"/>
            <consortium name="The Broad Institute Genome Sequencing Center for Infectious Disease"/>
            <person name="Wu L."/>
            <person name="Ma J."/>
        </authorList>
    </citation>
    <scope>NUCLEOTIDE SEQUENCE [LARGE SCALE GENOMIC DNA]</scope>
    <source>
        <strain evidence="2">CGMCC 1.15420</strain>
    </source>
</reference>
<gene>
    <name evidence="1" type="ORF">GCM10010913_16980</name>
</gene>
<sequence>MMGHEKCRITSKFCVNNGDKNAPLVGLNAKKILDMIIFIDTNQACTL</sequence>
<keyword evidence="2" id="KW-1185">Reference proteome</keyword>
<accession>A0ABQ1VTP7</accession>
<protein>
    <submittedName>
        <fullName evidence="1">Uncharacterized protein</fullName>
    </submittedName>
</protein>